<reference evidence="2 3" key="1">
    <citation type="journal article" date="2021" name="PeerJ">
        <title>Analysis of 44 Vibrio anguillarum genomes reveals high genetic diversity.</title>
        <authorList>
            <person name="Hansen M.J."/>
            <person name="Dalsgaard I."/>
        </authorList>
    </citation>
    <scope>NUCLEOTIDE SEQUENCE [LARGE SCALE GENOMIC DNA]</scope>
    <source>
        <strain evidence="2 3">040915-1/1B</strain>
    </source>
</reference>
<accession>A0ABR9ZGD3</accession>
<evidence type="ECO:0000256" key="1">
    <source>
        <dbReference type="SAM" id="Phobius"/>
    </source>
</evidence>
<evidence type="ECO:0000313" key="3">
    <source>
        <dbReference type="Proteomes" id="UP000726136"/>
    </source>
</evidence>
<protein>
    <submittedName>
        <fullName evidence="2">Uncharacterized protein</fullName>
    </submittedName>
</protein>
<feature type="non-terminal residue" evidence="2">
    <location>
        <position position="71"/>
    </location>
</feature>
<sequence length="71" mass="8072">MLNRYLFAALVLIALCVLSLIAWLSTGTGFFVGSLVPELMGVCIELLIILFVFDVWQKADEQKKKIKVERR</sequence>
<keyword evidence="3" id="KW-1185">Reference proteome</keyword>
<organism evidence="2 3">
    <name type="scientific">Vibrio anguillarum</name>
    <name type="common">Listonella anguillarum</name>
    <dbReference type="NCBI Taxonomy" id="55601"/>
    <lineage>
        <taxon>Bacteria</taxon>
        <taxon>Pseudomonadati</taxon>
        <taxon>Pseudomonadota</taxon>
        <taxon>Gammaproteobacteria</taxon>
        <taxon>Vibrionales</taxon>
        <taxon>Vibrionaceae</taxon>
        <taxon>Vibrio</taxon>
    </lineage>
</organism>
<proteinExistence type="predicted"/>
<gene>
    <name evidence="2" type="ORF">EAY46_30735</name>
</gene>
<keyword evidence="1" id="KW-0812">Transmembrane</keyword>
<evidence type="ECO:0000313" key="2">
    <source>
        <dbReference type="EMBL" id="MBF4377352.1"/>
    </source>
</evidence>
<name>A0ABR9ZGD3_VIBAN</name>
<dbReference type="Proteomes" id="UP000726136">
    <property type="component" value="Unassembled WGS sequence"/>
</dbReference>
<keyword evidence="1" id="KW-1133">Transmembrane helix</keyword>
<feature type="transmembrane region" description="Helical" evidence="1">
    <location>
        <begin position="39"/>
        <end position="56"/>
    </location>
</feature>
<dbReference type="EMBL" id="RDPI01001659">
    <property type="protein sequence ID" value="MBF4377352.1"/>
    <property type="molecule type" value="Genomic_DNA"/>
</dbReference>
<comment type="caution">
    <text evidence="2">The sequence shown here is derived from an EMBL/GenBank/DDBJ whole genome shotgun (WGS) entry which is preliminary data.</text>
</comment>
<keyword evidence="1" id="KW-0472">Membrane</keyword>